<gene>
    <name evidence="16" type="ORF">RV14_GL002013</name>
</gene>
<name>A0A1L8WPR4_9ENTE</name>
<evidence type="ECO:0000313" key="16">
    <source>
        <dbReference type="EMBL" id="OJG83010.1"/>
    </source>
</evidence>
<dbReference type="GO" id="GO:0005886">
    <property type="term" value="C:plasma membrane"/>
    <property type="evidence" value="ECO:0007669"/>
    <property type="project" value="UniProtKB-SubCell"/>
</dbReference>
<evidence type="ECO:0000259" key="15">
    <source>
        <dbReference type="PROSITE" id="PS51104"/>
    </source>
</evidence>
<evidence type="ECO:0000256" key="4">
    <source>
        <dbReference type="ARBA" id="ARBA00022475"/>
    </source>
</evidence>
<dbReference type="PANTHER" id="PTHR30181">
    <property type="entry name" value="MANNITOL PERMEASE IIC COMPONENT"/>
    <property type="match status" value="1"/>
</dbReference>
<dbReference type="PANTHER" id="PTHR30181:SF3">
    <property type="entry name" value="MULTIPHOSPHORYL TRANSFER PROTEIN"/>
    <property type="match status" value="1"/>
</dbReference>
<feature type="transmembrane region" description="Helical" evidence="13">
    <location>
        <begin position="34"/>
        <end position="54"/>
    </location>
</feature>
<dbReference type="PROSITE" id="PS51104">
    <property type="entry name" value="PTS_EIIC_TYPE_2"/>
    <property type="match status" value="1"/>
</dbReference>
<evidence type="ECO:0000259" key="14">
    <source>
        <dbReference type="PROSITE" id="PS51099"/>
    </source>
</evidence>
<keyword evidence="17" id="KW-1185">Reference proteome</keyword>
<keyword evidence="3" id="KW-0813">Transport</keyword>
<keyword evidence="7" id="KW-0808">Transferase</keyword>
<proteinExistence type="predicted"/>
<dbReference type="GO" id="GO:0022872">
    <property type="term" value="F:protein-N(PI)-phosphohistidine-mannitol phosphotransferase system transmembrane transporter activity"/>
    <property type="evidence" value="ECO:0007669"/>
    <property type="project" value="InterPro"/>
</dbReference>
<dbReference type="InterPro" id="IPR013011">
    <property type="entry name" value="PTS_EIIB_2"/>
</dbReference>
<evidence type="ECO:0000256" key="1">
    <source>
        <dbReference type="ARBA" id="ARBA00002434"/>
    </source>
</evidence>
<evidence type="ECO:0000256" key="11">
    <source>
        <dbReference type="ARBA" id="ARBA00022989"/>
    </source>
</evidence>
<dbReference type="STRING" id="150033.RV14_GL002013"/>
<dbReference type="CDD" id="cd05567">
    <property type="entry name" value="PTS_IIB_mannitol"/>
    <property type="match status" value="1"/>
</dbReference>
<reference evidence="16 17" key="1">
    <citation type="submission" date="2014-12" db="EMBL/GenBank/DDBJ databases">
        <title>Draft genome sequences of 29 type strains of Enterococci.</title>
        <authorList>
            <person name="Zhong Z."/>
            <person name="Sun Z."/>
            <person name="Liu W."/>
            <person name="Zhang W."/>
            <person name="Zhang H."/>
        </authorList>
    </citation>
    <scope>NUCLEOTIDE SEQUENCE [LARGE SCALE GENOMIC DNA]</scope>
    <source>
        <strain evidence="16 17">DSM 15687</strain>
    </source>
</reference>
<dbReference type="PROSITE" id="PS51099">
    <property type="entry name" value="PTS_EIIB_TYPE_2"/>
    <property type="match status" value="1"/>
</dbReference>
<comment type="function">
    <text evidence="1">The phosphoenolpyruvate-dependent sugar phosphotransferase system (sugar PTS), a major carbohydrate active transport system, catalyzes the phosphorylation of incoming sugar substrates concomitantly with their translocation across the cell membrane. The enzyme II CmtAB PTS system is involved in D-mannitol transport.</text>
</comment>
<keyword evidence="5" id="KW-0597">Phosphoprotein</keyword>
<accession>A0A1L8WPR4</accession>
<comment type="caution">
    <text evidence="16">The sequence shown here is derived from an EMBL/GenBank/DDBJ whole genome shotgun (WGS) entry which is preliminary data.</text>
</comment>
<dbReference type="SUPFAM" id="SSF52794">
    <property type="entry name" value="PTS system IIB component-like"/>
    <property type="match status" value="1"/>
</dbReference>
<evidence type="ECO:0000256" key="12">
    <source>
        <dbReference type="ARBA" id="ARBA00023136"/>
    </source>
</evidence>
<feature type="domain" description="PTS EIIB type-2" evidence="14">
    <location>
        <begin position="373"/>
        <end position="462"/>
    </location>
</feature>
<keyword evidence="12 13" id="KW-0472">Membrane</keyword>
<feature type="domain" description="PTS EIIC type-2" evidence="15">
    <location>
        <begin position="26"/>
        <end position="361"/>
    </location>
</feature>
<evidence type="ECO:0000256" key="3">
    <source>
        <dbReference type="ARBA" id="ARBA00022448"/>
    </source>
</evidence>
<evidence type="ECO:0000256" key="8">
    <source>
        <dbReference type="ARBA" id="ARBA00022683"/>
    </source>
</evidence>
<organism evidence="16 17">
    <name type="scientific">Enterococcus ratti</name>
    <dbReference type="NCBI Taxonomy" id="150033"/>
    <lineage>
        <taxon>Bacteria</taxon>
        <taxon>Bacillati</taxon>
        <taxon>Bacillota</taxon>
        <taxon>Bacilli</taxon>
        <taxon>Lactobacillales</taxon>
        <taxon>Enterococcaceae</taxon>
        <taxon>Enterococcus</taxon>
    </lineage>
</organism>
<evidence type="ECO:0000256" key="7">
    <source>
        <dbReference type="ARBA" id="ARBA00022679"/>
    </source>
</evidence>
<dbReference type="InterPro" id="IPR029503">
    <property type="entry name" value="PTS_EIIB_mannitol"/>
</dbReference>
<dbReference type="InterPro" id="IPR013014">
    <property type="entry name" value="PTS_EIIC_2"/>
</dbReference>
<evidence type="ECO:0000256" key="10">
    <source>
        <dbReference type="ARBA" id="ARBA00022777"/>
    </source>
</evidence>
<dbReference type="InterPro" id="IPR036095">
    <property type="entry name" value="PTS_EIIB-like_sf"/>
</dbReference>
<dbReference type="AlphaFoldDB" id="A0A1L8WPR4"/>
<dbReference type="GO" id="GO:0016301">
    <property type="term" value="F:kinase activity"/>
    <property type="evidence" value="ECO:0007669"/>
    <property type="project" value="UniProtKB-KW"/>
</dbReference>
<keyword evidence="10" id="KW-0418">Kinase</keyword>
<dbReference type="GO" id="GO:0009401">
    <property type="term" value="P:phosphoenolpyruvate-dependent sugar phosphotransferase system"/>
    <property type="evidence" value="ECO:0007669"/>
    <property type="project" value="UniProtKB-KW"/>
</dbReference>
<dbReference type="InterPro" id="IPR003501">
    <property type="entry name" value="PTS_EIIB_2/3"/>
</dbReference>
<dbReference type="InterPro" id="IPR050893">
    <property type="entry name" value="Sugar_PTS"/>
</dbReference>
<dbReference type="EMBL" id="JXLB01000006">
    <property type="protein sequence ID" value="OJG83010.1"/>
    <property type="molecule type" value="Genomic_DNA"/>
</dbReference>
<dbReference type="Gene3D" id="3.40.50.2300">
    <property type="match status" value="2"/>
</dbReference>
<evidence type="ECO:0000256" key="2">
    <source>
        <dbReference type="ARBA" id="ARBA00004651"/>
    </source>
</evidence>
<dbReference type="Pfam" id="PF02302">
    <property type="entry name" value="PTS_IIB"/>
    <property type="match status" value="1"/>
</dbReference>
<keyword evidence="4" id="KW-1003">Cell membrane</keyword>
<feature type="transmembrane region" description="Helical" evidence="13">
    <location>
        <begin position="325"/>
        <end position="349"/>
    </location>
</feature>
<keyword evidence="11 13" id="KW-1133">Transmembrane helix</keyword>
<keyword evidence="6 16" id="KW-0762">Sugar transport</keyword>
<feature type="transmembrane region" description="Helical" evidence="13">
    <location>
        <begin position="147"/>
        <end position="168"/>
    </location>
</feature>
<evidence type="ECO:0000256" key="9">
    <source>
        <dbReference type="ARBA" id="ARBA00022692"/>
    </source>
</evidence>
<evidence type="ECO:0000256" key="6">
    <source>
        <dbReference type="ARBA" id="ARBA00022597"/>
    </source>
</evidence>
<evidence type="ECO:0000256" key="13">
    <source>
        <dbReference type="SAM" id="Phobius"/>
    </source>
</evidence>
<keyword evidence="8" id="KW-0598">Phosphotransferase system</keyword>
<dbReference type="GO" id="GO:0090563">
    <property type="term" value="F:protein-phosphocysteine-sugar phosphotransferase activity"/>
    <property type="evidence" value="ECO:0007669"/>
    <property type="project" value="TreeGrafter"/>
</dbReference>
<evidence type="ECO:0000313" key="17">
    <source>
        <dbReference type="Proteomes" id="UP000182152"/>
    </source>
</evidence>
<keyword evidence="9 13" id="KW-0812">Transmembrane</keyword>
<dbReference type="Proteomes" id="UP000182152">
    <property type="component" value="Unassembled WGS sequence"/>
</dbReference>
<protein>
    <submittedName>
        <fullName evidence="16">PTS sugar transporter subunit IIC</fullName>
    </submittedName>
</protein>
<evidence type="ECO:0000256" key="5">
    <source>
        <dbReference type="ARBA" id="ARBA00022553"/>
    </source>
</evidence>
<sequence length="576" mass="62928">MWVKMKRVMNSLSFSARTSCVSLRKLTHYLNAMIMPHLGIFMAWGLLSFSVRLVHYDLQQALKEICDGMSCLLLPVLISYTGGKMVGGQKGAVAGAIASLGIIVNAETPPIISAMIVGPSAGISYKYVASYCWLKFRSGYEMLVDNLLIGGIGSLFCVVGIVGVQPFVTICSQQLTHLVLLLIQKGLLPIVNSIVEPLKVLFFNNTLNHGFLTPLGIEMAESHKESILFLLEANPGPGLGILLAGAFFGEKSKKASTIGAMMIQGIGGIHEVYFPFVLMNPKLLFAVTLGGATGTFTFQYLGAGLPAPISPGSLLMILFQTPSNQLAGVSLGIFISTAITFLCAALLLIGDSVKENNKMFIKRSPVMQNTDIQQIIFACDSGMGSSAMGAAILKKRLAAEKILIVVDYCSVYKLKDRSDQLVIIHQELAELASQTAPKSEILAVTHFLEIEAYFLAIINRINKKTLSKNEKPKEELSASFGSWKRIVFLYEKNRRGAQTMGIAILSQLAKENGRRFVIQKEAVEKLVVSKEVLYIATHQLSKAYQLQKSVSNLVVVNHLVINQEYEKIVKSERRGL</sequence>
<comment type="subcellular location">
    <subcellularLocation>
        <location evidence="2">Cell membrane</location>
        <topology evidence="2">Multi-pass membrane protein</topology>
    </subcellularLocation>
</comment>